<dbReference type="Proteomes" id="UP000594260">
    <property type="component" value="Unplaced"/>
</dbReference>
<feature type="compositionally biased region" description="Low complexity" evidence="1">
    <location>
        <begin position="137"/>
        <end position="146"/>
    </location>
</feature>
<sequence>MVTREGKDLLKNTIQSVGFHNKVLEEQEMWKQWELERGLTMMVSDDHIRKRIAARDEARSHCVDRSNRHCDKQDTREKAKNRKRHRSPKNSVGNGRTMGKTTVAPEDRWDHSGFYELEYGNHTYDQRKSDNQRAPWSSSESNQSISQPIKYGPRPPPCLHTNPQRERKRRRKRKQMQSPIPSSSTSSYQSDDIEHNLSSDSECSSSSSSEDGGRRPKCRRYGRSRREYRVYSGTKHRLEHRGETYGQCLKIRQAQNRRARRRKERRSTTYSSSSESENTSKSEASGSEDSSSTELSNSDESCSSVENDDQSVTRGDSHHRDRQRRQHSPIKSRHHSKRSRHKRKEKRRNRNKKKSHFQKHH</sequence>
<feature type="compositionally biased region" description="Low complexity" evidence="1">
    <location>
        <begin position="268"/>
        <end position="305"/>
    </location>
</feature>
<feature type="region of interest" description="Disordered" evidence="1">
    <location>
        <begin position="126"/>
        <end position="236"/>
    </location>
</feature>
<dbReference type="EnsemblMetazoa" id="XM_022811973">
    <property type="protein sequence ID" value="XP_022667708"/>
    <property type="gene ID" value="LOC111253072"/>
</dbReference>
<feature type="region of interest" description="Disordered" evidence="1">
    <location>
        <begin position="57"/>
        <end position="106"/>
    </location>
</feature>
<proteinExistence type="predicted"/>
<feature type="compositionally biased region" description="Basic residues" evidence="1">
    <location>
        <begin position="320"/>
        <end position="361"/>
    </location>
</feature>
<feature type="compositionally biased region" description="Low complexity" evidence="1">
    <location>
        <begin position="198"/>
        <end position="210"/>
    </location>
</feature>
<dbReference type="EnsemblMetazoa" id="XM_022811972">
    <property type="protein sequence ID" value="XP_022667707"/>
    <property type="gene ID" value="LOC111253072"/>
</dbReference>
<dbReference type="EnsemblMetazoa" id="XM_022811971">
    <property type="protein sequence ID" value="XP_022667706"/>
    <property type="gene ID" value="LOC111253072"/>
</dbReference>
<accession>A0A7M7KJA5</accession>
<dbReference type="RefSeq" id="XP_022667708.1">
    <property type="nucleotide sequence ID" value="XM_022811973.1"/>
</dbReference>
<dbReference type="InParanoid" id="A0A7M7KJA5"/>
<dbReference type="KEGG" id="vde:111253072"/>
<organism evidence="2 3">
    <name type="scientific">Varroa destructor</name>
    <name type="common">Honeybee mite</name>
    <dbReference type="NCBI Taxonomy" id="109461"/>
    <lineage>
        <taxon>Eukaryota</taxon>
        <taxon>Metazoa</taxon>
        <taxon>Ecdysozoa</taxon>
        <taxon>Arthropoda</taxon>
        <taxon>Chelicerata</taxon>
        <taxon>Arachnida</taxon>
        <taxon>Acari</taxon>
        <taxon>Parasitiformes</taxon>
        <taxon>Mesostigmata</taxon>
        <taxon>Gamasina</taxon>
        <taxon>Dermanyssoidea</taxon>
        <taxon>Varroidae</taxon>
        <taxon>Varroa</taxon>
    </lineage>
</organism>
<evidence type="ECO:0000313" key="2">
    <source>
        <dbReference type="EnsemblMetazoa" id="XP_022667706"/>
    </source>
</evidence>
<dbReference type="RefSeq" id="XP_022667706.1">
    <property type="nucleotide sequence ID" value="XM_022811971.1"/>
</dbReference>
<dbReference type="GeneID" id="111253072"/>
<evidence type="ECO:0000256" key="1">
    <source>
        <dbReference type="SAM" id="MobiDB-lite"/>
    </source>
</evidence>
<protein>
    <submittedName>
        <fullName evidence="2">Uncharacterized protein</fullName>
    </submittedName>
</protein>
<dbReference type="OrthoDB" id="10055694at2759"/>
<dbReference type="RefSeq" id="XP_022667709.1">
    <property type="nucleotide sequence ID" value="XM_022811974.1"/>
</dbReference>
<reference evidence="2" key="1">
    <citation type="submission" date="2021-01" db="UniProtKB">
        <authorList>
            <consortium name="EnsemblMetazoa"/>
        </authorList>
    </citation>
    <scope>IDENTIFICATION</scope>
</reference>
<feature type="compositionally biased region" description="Basic residues" evidence="1">
    <location>
        <begin position="166"/>
        <end position="175"/>
    </location>
</feature>
<dbReference type="RefSeq" id="XP_022667707.1">
    <property type="nucleotide sequence ID" value="XM_022811972.1"/>
</dbReference>
<keyword evidence="3" id="KW-1185">Reference proteome</keyword>
<name>A0A7M7KJA5_VARDE</name>
<dbReference type="OMA" id="NCHHIND"/>
<feature type="compositionally biased region" description="Basic and acidic residues" evidence="1">
    <location>
        <begin position="57"/>
        <end position="78"/>
    </location>
</feature>
<dbReference type="EnsemblMetazoa" id="XM_022811974">
    <property type="protein sequence ID" value="XP_022667709"/>
    <property type="gene ID" value="LOC111253072"/>
</dbReference>
<dbReference type="AlphaFoldDB" id="A0A7M7KJA5"/>
<feature type="compositionally biased region" description="Basic residues" evidence="1">
    <location>
        <begin position="79"/>
        <end position="88"/>
    </location>
</feature>
<feature type="compositionally biased region" description="Low complexity" evidence="1">
    <location>
        <begin position="177"/>
        <end position="190"/>
    </location>
</feature>
<evidence type="ECO:0000313" key="3">
    <source>
        <dbReference type="Proteomes" id="UP000594260"/>
    </source>
</evidence>
<feature type="compositionally biased region" description="Basic residues" evidence="1">
    <location>
        <begin position="255"/>
        <end position="265"/>
    </location>
</feature>
<feature type="region of interest" description="Disordered" evidence="1">
    <location>
        <begin position="249"/>
        <end position="361"/>
    </location>
</feature>